<keyword evidence="4 6" id="KW-1133">Transmembrane helix</keyword>
<dbReference type="Proteomes" id="UP000681041">
    <property type="component" value="Chromosome"/>
</dbReference>
<feature type="transmembrane region" description="Helical" evidence="6">
    <location>
        <begin position="243"/>
        <end position="262"/>
    </location>
</feature>
<feature type="transmembrane region" description="Helical" evidence="6">
    <location>
        <begin position="7"/>
        <end position="28"/>
    </location>
</feature>
<evidence type="ECO:0000256" key="5">
    <source>
        <dbReference type="ARBA" id="ARBA00023136"/>
    </source>
</evidence>
<keyword evidence="8" id="KW-1185">Reference proteome</keyword>
<evidence type="ECO:0000256" key="2">
    <source>
        <dbReference type="ARBA" id="ARBA00009773"/>
    </source>
</evidence>
<protein>
    <submittedName>
        <fullName evidence="7">AI-2E family transporter</fullName>
    </submittedName>
</protein>
<dbReference type="PANTHER" id="PTHR21716:SF64">
    <property type="entry name" value="AI-2 TRANSPORT PROTEIN TQSA"/>
    <property type="match status" value="1"/>
</dbReference>
<feature type="transmembrane region" description="Helical" evidence="6">
    <location>
        <begin position="34"/>
        <end position="52"/>
    </location>
</feature>
<evidence type="ECO:0000256" key="3">
    <source>
        <dbReference type="ARBA" id="ARBA00022692"/>
    </source>
</evidence>
<dbReference type="GO" id="GO:0055085">
    <property type="term" value="P:transmembrane transport"/>
    <property type="evidence" value="ECO:0007669"/>
    <property type="project" value="TreeGrafter"/>
</dbReference>
<accession>A0A8T8K642</accession>
<feature type="transmembrane region" description="Helical" evidence="6">
    <location>
        <begin position="187"/>
        <end position="211"/>
    </location>
</feature>
<gene>
    <name evidence="7" type="ORF">HYG87_01645</name>
</gene>
<evidence type="ECO:0000313" key="8">
    <source>
        <dbReference type="Proteomes" id="UP000681041"/>
    </source>
</evidence>
<feature type="transmembrane region" description="Helical" evidence="6">
    <location>
        <begin position="64"/>
        <end position="93"/>
    </location>
</feature>
<feature type="transmembrane region" description="Helical" evidence="6">
    <location>
        <begin position="274"/>
        <end position="304"/>
    </location>
</feature>
<dbReference type="KEGG" id="meme:HYG87_01645"/>
<dbReference type="Pfam" id="PF01594">
    <property type="entry name" value="AI-2E_transport"/>
    <property type="match status" value="1"/>
</dbReference>
<dbReference type="InterPro" id="IPR002549">
    <property type="entry name" value="AI-2E-like"/>
</dbReference>
<dbReference type="RefSeq" id="WP_211533504.1">
    <property type="nucleotide sequence ID" value="NZ_CP058560.1"/>
</dbReference>
<evidence type="ECO:0000256" key="4">
    <source>
        <dbReference type="ARBA" id="ARBA00022989"/>
    </source>
</evidence>
<evidence type="ECO:0000256" key="1">
    <source>
        <dbReference type="ARBA" id="ARBA00004141"/>
    </source>
</evidence>
<dbReference type="AlphaFoldDB" id="A0A8T8K642"/>
<dbReference type="PANTHER" id="PTHR21716">
    <property type="entry name" value="TRANSMEMBRANE PROTEIN"/>
    <property type="match status" value="1"/>
</dbReference>
<keyword evidence="5 6" id="KW-0472">Membrane</keyword>
<dbReference type="OrthoDB" id="137252at2157"/>
<comment type="subcellular location">
    <subcellularLocation>
        <location evidence="1">Membrane</location>
        <topology evidence="1">Multi-pass membrane protein</topology>
    </subcellularLocation>
</comment>
<name>A0A8T8K642_9EURY</name>
<dbReference type="GeneID" id="64819427"/>
<feature type="transmembrane region" description="Helical" evidence="6">
    <location>
        <begin position="113"/>
        <end position="145"/>
    </location>
</feature>
<proteinExistence type="inferred from homology"/>
<evidence type="ECO:0000313" key="7">
    <source>
        <dbReference type="EMBL" id="QUH22560.1"/>
    </source>
</evidence>
<organism evidence="7 8">
    <name type="scientific">Methanobacterium alkalithermotolerans</name>
    <dbReference type="NCBI Taxonomy" id="2731220"/>
    <lineage>
        <taxon>Archaea</taxon>
        <taxon>Methanobacteriati</taxon>
        <taxon>Methanobacteriota</taxon>
        <taxon>Methanomada group</taxon>
        <taxon>Methanobacteria</taxon>
        <taxon>Methanobacteriales</taxon>
        <taxon>Methanobacteriaceae</taxon>
        <taxon>Methanobacterium</taxon>
    </lineage>
</organism>
<evidence type="ECO:0000256" key="6">
    <source>
        <dbReference type="SAM" id="Phobius"/>
    </source>
</evidence>
<feature type="transmembrane region" description="Helical" evidence="6">
    <location>
        <begin position="217"/>
        <end position="236"/>
    </location>
</feature>
<dbReference type="GO" id="GO:0016020">
    <property type="term" value="C:membrane"/>
    <property type="evidence" value="ECO:0007669"/>
    <property type="project" value="UniProtKB-SubCell"/>
</dbReference>
<reference evidence="7" key="1">
    <citation type="submission" date="2020-07" db="EMBL/GenBank/DDBJ databases">
        <title>Methanobacterium. sp. MethCan genome.</title>
        <authorList>
            <person name="Postec A."/>
            <person name="Quemeneur M."/>
        </authorList>
    </citation>
    <scope>NUCLEOTIDE SEQUENCE</scope>
    <source>
        <strain evidence="7">MethCAN</strain>
    </source>
</reference>
<sequence>MRGDDFVLPPFLQQIVIIAVIFVAIIGMKMTSPILSLVLLSIFISILLYPLLKWLEKRGLSYNVAMLMVLVGVFALGLGILAFLVVSLSQLIMEIPTFSINTSTLFAEYGNQIIEFILSLLPLGSLTGIIADGTFILFAVIFLVYELPQIKKRLIKGLGEDNPSLIKSFALVGDFIKYFIIRAKVNLFYGVGVATILFLFDINLALLWGLLTFILGFIPYIGIILAAIPPVLVAWSRYGIESAILMAIFFVILNTFAESYLFPKLTGKGLQLSVYVVFASLFVWAWILGPVGFLLGIPLTLIIIKYLENYEETHWLALLLMSGEGEKKD</sequence>
<dbReference type="EMBL" id="CP058560">
    <property type="protein sequence ID" value="QUH22560.1"/>
    <property type="molecule type" value="Genomic_DNA"/>
</dbReference>
<comment type="similarity">
    <text evidence="2">Belongs to the autoinducer-2 exporter (AI-2E) (TC 2.A.86) family.</text>
</comment>
<keyword evidence="3 6" id="KW-0812">Transmembrane</keyword>